<feature type="region of interest" description="Disordered" evidence="8">
    <location>
        <begin position="1"/>
        <end position="61"/>
    </location>
</feature>
<dbReference type="Gene3D" id="2.130.10.10">
    <property type="entry name" value="YVTN repeat-like/Quinoprotein amine dehydrogenase"/>
    <property type="match status" value="2"/>
</dbReference>
<dbReference type="PANTHER" id="PTHR22847">
    <property type="entry name" value="WD40 REPEAT PROTEIN"/>
    <property type="match status" value="1"/>
</dbReference>
<accession>A0AAN6YTX6</accession>
<keyword evidence="3" id="KW-0175">Coiled coil</keyword>
<evidence type="ECO:0000313" key="9">
    <source>
        <dbReference type="EMBL" id="KAK4222822.1"/>
    </source>
</evidence>
<dbReference type="InterPro" id="IPR001680">
    <property type="entry name" value="WD40_rpt"/>
</dbReference>
<sequence>MSNPPPPFRSTVEESLSIPDNSDQLSTTSSTRRWDDPPEELPPLHHASSSTNNHHHPNISSQPEIENITSMVFIKSLAAKHPYNSEICTLQFSPCDTYLAALIPRTVNIRTFHPDEPATISIINIRDGSKGFKLQQPSYNLRASGGFAFKPSSLSTGELVIACPFFSKSDGSGEVAGYVPKIEIYDVTRKVRWTKHDLPLRAPICFSPDGNMLGGVSTRDNSRIVLCNVRKESCSVRTMVLKHTEEVTKVKFMGDGLKLVSAGRDGYVRITSLESGRTLNRVEIAGRPGGCNILEVAGDRVVSVWGRDVVIWDLNGGQERVHSYNLNSVRGNGVNEGWPLAVSPDCRYIVCRTEEGFDVSDVETGRFRGDFCTAGSVVTCAAFTRDGKKIAIGNYDGQLQVYDVVTV</sequence>
<dbReference type="SMART" id="SM00320">
    <property type="entry name" value="WD40"/>
    <property type="match status" value="2"/>
</dbReference>
<reference evidence="9" key="1">
    <citation type="journal article" date="2023" name="Mol. Phylogenet. Evol.">
        <title>Genome-scale phylogeny and comparative genomics of the fungal order Sordariales.</title>
        <authorList>
            <person name="Hensen N."/>
            <person name="Bonometti L."/>
            <person name="Westerberg I."/>
            <person name="Brannstrom I.O."/>
            <person name="Guillou S."/>
            <person name="Cros-Aarteil S."/>
            <person name="Calhoun S."/>
            <person name="Haridas S."/>
            <person name="Kuo A."/>
            <person name="Mondo S."/>
            <person name="Pangilinan J."/>
            <person name="Riley R."/>
            <person name="LaButti K."/>
            <person name="Andreopoulos B."/>
            <person name="Lipzen A."/>
            <person name="Chen C."/>
            <person name="Yan M."/>
            <person name="Daum C."/>
            <person name="Ng V."/>
            <person name="Clum A."/>
            <person name="Steindorff A."/>
            <person name="Ohm R.A."/>
            <person name="Martin F."/>
            <person name="Silar P."/>
            <person name="Natvig D.O."/>
            <person name="Lalanne C."/>
            <person name="Gautier V."/>
            <person name="Ament-Velasquez S.L."/>
            <person name="Kruys A."/>
            <person name="Hutchinson M.I."/>
            <person name="Powell A.J."/>
            <person name="Barry K."/>
            <person name="Miller A.N."/>
            <person name="Grigoriev I.V."/>
            <person name="Debuchy R."/>
            <person name="Gladieux P."/>
            <person name="Hiltunen Thoren M."/>
            <person name="Johannesson H."/>
        </authorList>
    </citation>
    <scope>NUCLEOTIDE SEQUENCE</scope>
    <source>
        <strain evidence="9">CBS 990.96</strain>
    </source>
</reference>
<dbReference type="InterPro" id="IPR015943">
    <property type="entry name" value="WD40/YVTN_repeat-like_dom_sf"/>
</dbReference>
<dbReference type="Pfam" id="PF00400">
    <property type="entry name" value="WD40"/>
    <property type="match status" value="2"/>
</dbReference>
<evidence type="ECO:0000256" key="1">
    <source>
        <dbReference type="ARBA" id="ARBA00022574"/>
    </source>
</evidence>
<evidence type="ECO:0000256" key="5">
    <source>
        <dbReference type="ARBA" id="ARBA00039789"/>
    </source>
</evidence>
<evidence type="ECO:0000256" key="2">
    <source>
        <dbReference type="ARBA" id="ARBA00022737"/>
    </source>
</evidence>
<proteinExistence type="inferred from homology"/>
<name>A0AAN6YTX6_9PEZI</name>
<dbReference type="PANTHER" id="PTHR22847:SF637">
    <property type="entry name" value="WD REPEAT DOMAIN 5B"/>
    <property type="match status" value="1"/>
</dbReference>
<dbReference type="GO" id="GO:1990234">
    <property type="term" value="C:transferase complex"/>
    <property type="evidence" value="ECO:0007669"/>
    <property type="project" value="UniProtKB-ARBA"/>
</dbReference>
<dbReference type="EMBL" id="MU865452">
    <property type="protein sequence ID" value="KAK4222822.1"/>
    <property type="molecule type" value="Genomic_DNA"/>
</dbReference>
<protein>
    <recommendedName>
        <fullName evidence="5">Mitochondrial division protein 1</fullName>
    </recommendedName>
</protein>
<evidence type="ECO:0000256" key="7">
    <source>
        <dbReference type="PROSITE-ProRule" id="PRU00221"/>
    </source>
</evidence>
<dbReference type="PROSITE" id="PS50082">
    <property type="entry name" value="WD_REPEATS_2"/>
    <property type="match status" value="1"/>
</dbReference>
<gene>
    <name evidence="9" type="ORF">QBC38DRAFT_512730</name>
</gene>
<evidence type="ECO:0000256" key="4">
    <source>
        <dbReference type="ARBA" id="ARBA00038415"/>
    </source>
</evidence>
<keyword evidence="1 7" id="KW-0853">WD repeat</keyword>
<dbReference type="SUPFAM" id="SSF50978">
    <property type="entry name" value="WD40 repeat-like"/>
    <property type="match status" value="1"/>
</dbReference>
<comment type="function">
    <text evidence="6">Involved in mitochondrial fission. Acts as an adapter protein required to form mitochondrial fission complexes. Formation of these complexes is required to promote constriction and fission of the mitochondrial compartment at a late step in mitochondrial division.</text>
</comment>
<evidence type="ECO:0000256" key="8">
    <source>
        <dbReference type="SAM" id="MobiDB-lite"/>
    </source>
</evidence>
<comment type="caution">
    <text evidence="9">The sequence shown here is derived from an EMBL/GenBank/DDBJ whole genome shotgun (WGS) entry which is preliminary data.</text>
</comment>
<reference evidence="9" key="2">
    <citation type="submission" date="2023-05" db="EMBL/GenBank/DDBJ databases">
        <authorList>
            <consortium name="Lawrence Berkeley National Laboratory"/>
            <person name="Steindorff A."/>
            <person name="Hensen N."/>
            <person name="Bonometti L."/>
            <person name="Westerberg I."/>
            <person name="Brannstrom I.O."/>
            <person name="Guillou S."/>
            <person name="Cros-Aarteil S."/>
            <person name="Calhoun S."/>
            <person name="Haridas S."/>
            <person name="Kuo A."/>
            <person name="Mondo S."/>
            <person name="Pangilinan J."/>
            <person name="Riley R."/>
            <person name="Labutti K."/>
            <person name="Andreopoulos B."/>
            <person name="Lipzen A."/>
            <person name="Chen C."/>
            <person name="Yanf M."/>
            <person name="Daum C."/>
            <person name="Ng V."/>
            <person name="Clum A."/>
            <person name="Ohm R."/>
            <person name="Martin F."/>
            <person name="Silar P."/>
            <person name="Natvig D."/>
            <person name="Lalanne C."/>
            <person name="Gautier V."/>
            <person name="Ament-Velasquez S.L."/>
            <person name="Kruys A."/>
            <person name="Hutchinson M.I."/>
            <person name="Powell A.J."/>
            <person name="Barry K."/>
            <person name="Miller A.N."/>
            <person name="Grigoriev I.V."/>
            <person name="Debuchy R."/>
            <person name="Gladieux P."/>
            <person name="Thoren M.H."/>
            <person name="Johannesson H."/>
        </authorList>
    </citation>
    <scope>NUCLEOTIDE SEQUENCE</scope>
    <source>
        <strain evidence="9">CBS 990.96</strain>
    </source>
</reference>
<comment type="similarity">
    <text evidence="4">Belongs to the WD repeat MDV1/CAF4 family.</text>
</comment>
<evidence type="ECO:0000256" key="6">
    <source>
        <dbReference type="ARBA" id="ARBA00043913"/>
    </source>
</evidence>
<dbReference type="AlphaFoldDB" id="A0AAN6YTX6"/>
<organism evidence="9 10">
    <name type="scientific">Podospora fimiseda</name>
    <dbReference type="NCBI Taxonomy" id="252190"/>
    <lineage>
        <taxon>Eukaryota</taxon>
        <taxon>Fungi</taxon>
        <taxon>Dikarya</taxon>
        <taxon>Ascomycota</taxon>
        <taxon>Pezizomycotina</taxon>
        <taxon>Sordariomycetes</taxon>
        <taxon>Sordariomycetidae</taxon>
        <taxon>Sordariales</taxon>
        <taxon>Podosporaceae</taxon>
        <taxon>Podospora</taxon>
    </lineage>
</organism>
<keyword evidence="2" id="KW-0677">Repeat</keyword>
<keyword evidence="10" id="KW-1185">Reference proteome</keyword>
<evidence type="ECO:0000256" key="3">
    <source>
        <dbReference type="ARBA" id="ARBA00023054"/>
    </source>
</evidence>
<evidence type="ECO:0000313" key="10">
    <source>
        <dbReference type="Proteomes" id="UP001301958"/>
    </source>
</evidence>
<dbReference type="InterPro" id="IPR036322">
    <property type="entry name" value="WD40_repeat_dom_sf"/>
</dbReference>
<feature type="repeat" description="WD" evidence="7">
    <location>
        <begin position="240"/>
        <end position="281"/>
    </location>
</feature>
<dbReference type="Proteomes" id="UP001301958">
    <property type="component" value="Unassembled WGS sequence"/>
</dbReference>
<feature type="compositionally biased region" description="Polar residues" evidence="8">
    <location>
        <begin position="18"/>
        <end position="31"/>
    </location>
</feature>